<evidence type="ECO:0000256" key="3">
    <source>
        <dbReference type="SAM" id="SignalP"/>
    </source>
</evidence>
<keyword evidence="2" id="KW-0472">Membrane</keyword>
<sequence length="398" mass="45556">MMDARRNGLVLLALLLLTQTTISAQTDSMGKDVPVDSVSVATSDSLQTKRSFFKKFLDYFNDANKEKKNKKFDFSVIGGPHYSSDTKFGLGLVAAGLYRTDRNDSILPPSNVSLYGDVSTVGFYLLGVRGNHLFPQEKYRLNYNLYFYSFPSLYWGRGYDNGANSDNESDYKRFQAQVKVDFMFRVAKSFYIGPMAVFDYIDGHDFEKPELWEGMLARTTNTSLGLSLLYDSRDYLTNAYQGYYLRIDQRFSPAFLGNKYAFSSTELTTSYYHPVWKGGVLAGQFHTLLNYGNPPWGLMATLGSSYSMRGYYEGRYRDKCAMDAQIELRQHVWKRNGVAVWAGAGTVFPRFSDFTPKHILPNYGFGYRWEFKKRVNVRLDLGFGKHQTGFIFNINEAF</sequence>
<evidence type="ECO:0000313" key="5">
    <source>
        <dbReference type="EMBL" id="CUP77969.1"/>
    </source>
</evidence>
<comment type="subcellular location">
    <subcellularLocation>
        <location evidence="1">Membrane</location>
    </subcellularLocation>
</comment>
<accession>A0A174R697</accession>
<feature type="domain" description="Bacterial surface antigen (D15)" evidence="4">
    <location>
        <begin position="134"/>
        <end position="356"/>
    </location>
</feature>
<dbReference type="Pfam" id="PF01103">
    <property type="entry name" value="Omp85"/>
    <property type="match status" value="1"/>
</dbReference>
<reference evidence="5 6" key="1">
    <citation type="submission" date="2015-09" db="EMBL/GenBank/DDBJ databases">
        <authorList>
            <consortium name="Pathogen Informatics"/>
        </authorList>
    </citation>
    <scope>NUCLEOTIDE SEQUENCE [LARGE SCALE GENOMIC DNA]</scope>
    <source>
        <strain evidence="5 6">2789STDY5834899</strain>
    </source>
</reference>
<gene>
    <name evidence="5" type="ORF">ERS852511_03191</name>
</gene>
<dbReference type="Gene3D" id="2.40.160.50">
    <property type="entry name" value="membrane protein fhac: a member of the omp85/tpsb transporter family"/>
    <property type="match status" value="1"/>
</dbReference>
<evidence type="ECO:0000256" key="1">
    <source>
        <dbReference type="ARBA" id="ARBA00004370"/>
    </source>
</evidence>
<keyword evidence="3" id="KW-0732">Signal</keyword>
<dbReference type="GO" id="GO:0019867">
    <property type="term" value="C:outer membrane"/>
    <property type="evidence" value="ECO:0007669"/>
    <property type="project" value="InterPro"/>
</dbReference>
<protein>
    <submittedName>
        <fullName evidence="5">Outer membrane protein/protective antigen OMA87</fullName>
    </submittedName>
</protein>
<evidence type="ECO:0000256" key="2">
    <source>
        <dbReference type="ARBA" id="ARBA00023136"/>
    </source>
</evidence>
<dbReference type="EMBL" id="CZAP01000012">
    <property type="protein sequence ID" value="CUP77969.1"/>
    <property type="molecule type" value="Genomic_DNA"/>
</dbReference>
<name>A0A174R697_BACT4</name>
<feature type="chain" id="PRO_5008031514" evidence="3">
    <location>
        <begin position="25"/>
        <end position="398"/>
    </location>
</feature>
<proteinExistence type="predicted"/>
<evidence type="ECO:0000259" key="4">
    <source>
        <dbReference type="Pfam" id="PF01103"/>
    </source>
</evidence>
<feature type="signal peptide" evidence="3">
    <location>
        <begin position="1"/>
        <end position="24"/>
    </location>
</feature>
<dbReference type="RefSeq" id="WP_081029931.1">
    <property type="nucleotide sequence ID" value="NZ_CZAP01000012.1"/>
</dbReference>
<dbReference type="AlphaFoldDB" id="A0A174R697"/>
<evidence type="ECO:0000313" key="6">
    <source>
        <dbReference type="Proteomes" id="UP000095576"/>
    </source>
</evidence>
<dbReference type="InterPro" id="IPR000184">
    <property type="entry name" value="Bac_surfAg_D15"/>
</dbReference>
<dbReference type="Proteomes" id="UP000095576">
    <property type="component" value="Unassembled WGS sequence"/>
</dbReference>
<organism evidence="5 6">
    <name type="scientific">Bacteroides thetaiotaomicron</name>
    <dbReference type="NCBI Taxonomy" id="818"/>
    <lineage>
        <taxon>Bacteria</taxon>
        <taxon>Pseudomonadati</taxon>
        <taxon>Bacteroidota</taxon>
        <taxon>Bacteroidia</taxon>
        <taxon>Bacteroidales</taxon>
        <taxon>Bacteroidaceae</taxon>
        <taxon>Bacteroides</taxon>
    </lineage>
</organism>